<keyword evidence="3" id="KW-0472">Membrane</keyword>
<dbReference type="GO" id="GO:0005886">
    <property type="term" value="C:plasma membrane"/>
    <property type="evidence" value="ECO:0007669"/>
    <property type="project" value="TreeGrafter"/>
</dbReference>
<evidence type="ECO:0000313" key="5">
    <source>
        <dbReference type="Proteomes" id="UP000001351"/>
    </source>
</evidence>
<dbReference type="PANTHER" id="PTHR30531">
    <property type="entry name" value="FLAGELLAR BIOSYNTHETIC PROTEIN FLHB"/>
    <property type="match status" value="1"/>
</dbReference>
<feature type="transmembrane region" description="Helical" evidence="3">
    <location>
        <begin position="82"/>
        <end position="103"/>
    </location>
</feature>
<keyword evidence="3" id="KW-0812">Transmembrane</keyword>
<dbReference type="KEGG" id="sur:STAUR_6325"/>
<keyword evidence="5" id="KW-1185">Reference proteome</keyword>
<dbReference type="RefSeq" id="WP_013377248.1">
    <property type="nucleotide sequence ID" value="NC_014623.1"/>
</dbReference>
<dbReference type="Proteomes" id="UP000001351">
    <property type="component" value="Chromosome"/>
</dbReference>
<dbReference type="EMBL" id="CP002271">
    <property type="protein sequence ID" value="ADO74082.1"/>
    <property type="molecule type" value="Genomic_DNA"/>
</dbReference>
<organism evidence="4 5">
    <name type="scientific">Stigmatella aurantiaca (strain DW4/3-1)</name>
    <dbReference type="NCBI Taxonomy" id="378806"/>
    <lineage>
        <taxon>Bacteria</taxon>
        <taxon>Pseudomonadati</taxon>
        <taxon>Myxococcota</taxon>
        <taxon>Myxococcia</taxon>
        <taxon>Myxococcales</taxon>
        <taxon>Cystobacterineae</taxon>
        <taxon>Archangiaceae</taxon>
        <taxon>Stigmatella</taxon>
    </lineage>
</organism>
<accession>E3FH52</accession>
<dbReference type="STRING" id="378806.STAUR_6325"/>
<dbReference type="Pfam" id="PF01312">
    <property type="entry name" value="Bac_export_2"/>
    <property type="match status" value="1"/>
</dbReference>
<dbReference type="InterPro" id="IPR029025">
    <property type="entry name" value="T3SS_substrate_exporter_C"/>
</dbReference>
<keyword evidence="3" id="KW-1133">Transmembrane helix</keyword>
<dbReference type="eggNOG" id="COG1377">
    <property type="taxonomic scope" value="Bacteria"/>
</dbReference>
<feature type="transmembrane region" description="Helical" evidence="3">
    <location>
        <begin position="26"/>
        <end position="44"/>
    </location>
</feature>
<dbReference type="SUPFAM" id="SSF160544">
    <property type="entry name" value="EscU C-terminal domain-like"/>
    <property type="match status" value="1"/>
</dbReference>
<dbReference type="HOGENOM" id="CLU_041013_1_3_7"/>
<dbReference type="OrthoDB" id="9807950at2"/>
<evidence type="ECO:0000256" key="3">
    <source>
        <dbReference type="SAM" id="Phobius"/>
    </source>
</evidence>
<comment type="similarity">
    <text evidence="1">Belongs to the type III secretion exporter family.</text>
</comment>
<sequence>MSKTEKPTAKRLRDARRKGQLPRSRLLSSSATTLGGVLGFTAWAPEGVERLRQWTAHVMRGQGTLEGWEAGGWLVLGLSGPALGGALVASLAVSLAVAGVGLNMEHVAPNLERISPFAGWKRLLSVRAGVEGLKALLVSAVLAVLVWGEVREAGPEALRGVEGRGAEGLVHLLDRLEPLLLRLSGCLLLLGGADYALARARHFKDLCMSREEVKREYQESEGDPRHKAQRKALHRQLAQGGSARGVRKASAVVINPTHIAVALRYDAQECEAPYLVAKAQEAEALALRHEAQRRGIPVVRDVPLARSLISYDVGEQIPEELYQAAAAVLRVAMEERERP</sequence>
<name>E3FH52_STIAD</name>
<dbReference type="GO" id="GO:0009306">
    <property type="term" value="P:protein secretion"/>
    <property type="evidence" value="ECO:0007669"/>
    <property type="project" value="InterPro"/>
</dbReference>
<proteinExistence type="inferred from homology"/>
<dbReference type="AlphaFoldDB" id="E3FH52"/>
<evidence type="ECO:0000256" key="2">
    <source>
        <dbReference type="SAM" id="MobiDB-lite"/>
    </source>
</evidence>
<feature type="transmembrane region" description="Helical" evidence="3">
    <location>
        <begin position="124"/>
        <end position="148"/>
    </location>
</feature>
<dbReference type="PANTHER" id="PTHR30531:SF14">
    <property type="entry name" value="SURFACE PRESENTATION OF ANTIGENS PROTEIN SPAS"/>
    <property type="match status" value="1"/>
</dbReference>
<gene>
    <name evidence="4" type="ordered locus">STAUR_6325</name>
</gene>
<evidence type="ECO:0000313" key="4">
    <source>
        <dbReference type="EMBL" id="ADO74082.1"/>
    </source>
</evidence>
<dbReference type="PRINTS" id="PR00950">
    <property type="entry name" value="TYPE3IMSPROT"/>
</dbReference>
<dbReference type="InterPro" id="IPR006135">
    <property type="entry name" value="T3SS_substrate_exporter"/>
</dbReference>
<protein>
    <submittedName>
        <fullName evidence="4">Type III secretion protein, FlhB/HrpN/YscU/SpaS family</fullName>
    </submittedName>
</protein>
<dbReference type="Gene3D" id="3.40.1690.10">
    <property type="entry name" value="secretion proteins EscU"/>
    <property type="match status" value="1"/>
</dbReference>
<reference evidence="4 5" key="1">
    <citation type="journal article" date="2011" name="Mol. Biol. Evol.">
        <title>Comparative genomic analysis of fruiting body formation in Myxococcales.</title>
        <authorList>
            <person name="Huntley S."/>
            <person name="Hamann N."/>
            <person name="Wegener-Feldbrugge S."/>
            <person name="Treuner-Lange A."/>
            <person name="Kube M."/>
            <person name="Reinhardt R."/>
            <person name="Klages S."/>
            <person name="Muller R."/>
            <person name="Ronning C.M."/>
            <person name="Nierman W.C."/>
            <person name="Sogaard-Andersen L."/>
        </authorList>
    </citation>
    <scope>NUCLEOTIDE SEQUENCE [LARGE SCALE GENOMIC DNA]</scope>
    <source>
        <strain evidence="4 5">DW4/3-1</strain>
    </source>
</reference>
<feature type="compositionally biased region" description="Basic and acidic residues" evidence="2">
    <location>
        <begin position="1"/>
        <end position="12"/>
    </location>
</feature>
<feature type="region of interest" description="Disordered" evidence="2">
    <location>
        <begin position="1"/>
        <end position="20"/>
    </location>
</feature>
<evidence type="ECO:0000256" key="1">
    <source>
        <dbReference type="ARBA" id="ARBA00010690"/>
    </source>
</evidence>